<feature type="region of interest" description="Disordered" evidence="1">
    <location>
        <begin position="814"/>
        <end position="845"/>
    </location>
</feature>
<evidence type="ECO:0000313" key="3">
    <source>
        <dbReference type="EMBL" id="OLP82821.1"/>
    </source>
</evidence>
<dbReference type="OrthoDB" id="414685at2759"/>
<feature type="compositionally biased region" description="Polar residues" evidence="1">
    <location>
        <begin position="814"/>
        <end position="824"/>
    </location>
</feature>
<evidence type="ECO:0000313" key="4">
    <source>
        <dbReference type="Proteomes" id="UP000186817"/>
    </source>
</evidence>
<dbReference type="PANTHER" id="PTHR47396:SF1">
    <property type="entry name" value="ATP-DEPENDENT HELICASE IRC3-RELATED"/>
    <property type="match status" value="1"/>
</dbReference>
<keyword evidence="3" id="KW-0347">Helicase</keyword>
<dbReference type="GO" id="GO:0004386">
    <property type="term" value="F:helicase activity"/>
    <property type="evidence" value="ECO:0007669"/>
    <property type="project" value="UniProtKB-KW"/>
</dbReference>
<keyword evidence="3" id="KW-0378">Hydrolase</keyword>
<feature type="compositionally biased region" description="Low complexity" evidence="1">
    <location>
        <begin position="827"/>
        <end position="837"/>
    </location>
</feature>
<sequence length="1188" mass="133214">MGKFRVSKKGDNPFALPKRKVPKKQLPGESEANRRKKEEVRQKEAKAAREKRKAEEAARPPGKKLGTFLARGKARLEKMVQEGKVTKTDQDVEELLQCKDEVVCALVDVQDEAELRKKFGPSQGTSGRYGKEFFEASCYRFRYMQAKDGTPVAQIYKWTRHRAAAQAKREELEAGAEEMSSPTSYSCSDAAFMERVRSLAKEALTWPFLDERQRLVWAAVLEFDAVPSQNLPPWFYALQNISRRHLGVDLFSLDGKRAVLCRAGNATHKAAQCTLWTIRGCKIASDSQKWLQKYGGQHQILTKKYLRKLQQGADAASDQLSSASEPPLWPCLEACAQGARVIEMACGTGKTRVIRELAVRPRGKAGVFGNSRGWQEFAVLGIACEHVTPCFGFYVCLFRIQVLVTVPTRVLLEQLAQEMPGLCKVGTGYNGKIDMTSDGFISVTDSVHLLQKLEFEAIYIDEAHHPFPKGLPRCHDIFKFSATHKEQVDFRYSLGEAIQQGALCDYDLTVPVTTEGHPYVCLASLLLSQAGRFRRVLAYCNSITEAKRFQQVLETLGFAAWHINGKTNRTQRERVMEEFSGELQKPVHVLVTVQLLGEGVNIPNAETCMFVEPKSSYVSIIQAIGRVLRPHPSKPMAHVVLPAIAGPAMPERAPFAESDPVKGAASATAKSTCVEDDVEDLEALLDEAGCDQQLPNKPRESSRRFQAGGSDGMQKRRQSYLPPIEILETGSNCQSAGRRDCSMESPLPATPAKLQIKQSVGKAEPCRSSHMEVGTGTLSGEPSDEFHRKQGSPGEPAPVTTVLSEHAPVLVSGSAENPSANGNIAESGISSSISTSSRPCQQDGGDLAKARCRHVKYPAEAHLLLSQRAYLGASTRKSTADGKMMTPKLKAKAFGDGKVGSATADQLDRFLEAIAQADSRFVKADFQHMQSRLWVTDCRLKQPVMQQLLVRDVQYQLALILQQRDPWELRLQAVERFDRAHGRLPREFGFLFGERTLGLWLQQTGFRVRRQLIPTPRMQKLLNTPRQRLQARVAKWLDPGTAFERLLKELRKFVELYQHMPRRSKLNSKAGYRLATNLQSFVRPDTKGREERLRLLEMECPIIAEWAKSRRSKKCQINHARWRMRLDMLIEHLTRTGSVSLSLEGTLAADKGLYHWLYRQRRRWDSLPLELRAELLDSHPEVASFLRS</sequence>
<feature type="domain" description="Helicase C-terminal" evidence="2">
    <location>
        <begin position="526"/>
        <end position="682"/>
    </location>
</feature>
<evidence type="ECO:0000256" key="1">
    <source>
        <dbReference type="SAM" id="MobiDB-lite"/>
    </source>
</evidence>
<name>A0A1Q9CIR7_SYMMI</name>
<dbReference type="PANTHER" id="PTHR47396">
    <property type="entry name" value="TYPE I RESTRICTION ENZYME ECOKI R PROTEIN"/>
    <property type="match status" value="1"/>
</dbReference>
<dbReference type="EMBL" id="LSRX01001163">
    <property type="protein sequence ID" value="OLP82821.1"/>
    <property type="molecule type" value="Genomic_DNA"/>
</dbReference>
<dbReference type="PROSITE" id="PS51194">
    <property type="entry name" value="HELICASE_CTER"/>
    <property type="match status" value="1"/>
</dbReference>
<gene>
    <name evidence="3" type="primary">Ken-052</name>
    <name evidence="3" type="ORF">AK812_SmicGene36485</name>
</gene>
<dbReference type="Proteomes" id="UP000186817">
    <property type="component" value="Unassembled WGS sequence"/>
</dbReference>
<dbReference type="Pfam" id="PF00271">
    <property type="entry name" value="Helicase_C"/>
    <property type="match status" value="1"/>
</dbReference>
<feature type="compositionally biased region" description="Basic and acidic residues" evidence="1">
    <location>
        <begin position="31"/>
        <end position="58"/>
    </location>
</feature>
<protein>
    <submittedName>
        <fullName evidence="3">Putative helicase</fullName>
    </submittedName>
</protein>
<keyword evidence="3" id="KW-0067">ATP-binding</keyword>
<feature type="region of interest" description="Disordered" evidence="1">
    <location>
        <begin position="731"/>
        <end position="797"/>
    </location>
</feature>
<proteinExistence type="predicted"/>
<dbReference type="GO" id="GO:0005829">
    <property type="term" value="C:cytosol"/>
    <property type="evidence" value="ECO:0007669"/>
    <property type="project" value="TreeGrafter"/>
</dbReference>
<feature type="region of interest" description="Disordered" evidence="1">
    <location>
        <begin position="1"/>
        <end position="65"/>
    </location>
</feature>
<dbReference type="SUPFAM" id="SSF52540">
    <property type="entry name" value="P-loop containing nucleoside triphosphate hydrolases"/>
    <property type="match status" value="1"/>
</dbReference>
<keyword evidence="4" id="KW-1185">Reference proteome</keyword>
<dbReference type="InterPro" id="IPR050742">
    <property type="entry name" value="Helicase_Restrict-Modif_Enz"/>
</dbReference>
<evidence type="ECO:0000259" key="2">
    <source>
        <dbReference type="PROSITE" id="PS51194"/>
    </source>
</evidence>
<dbReference type="InterPro" id="IPR001650">
    <property type="entry name" value="Helicase_C-like"/>
</dbReference>
<keyword evidence="3" id="KW-0547">Nucleotide-binding</keyword>
<dbReference type="Gene3D" id="3.40.50.300">
    <property type="entry name" value="P-loop containing nucleotide triphosphate hydrolases"/>
    <property type="match status" value="2"/>
</dbReference>
<reference evidence="3 4" key="1">
    <citation type="submission" date="2016-02" db="EMBL/GenBank/DDBJ databases">
        <title>Genome analysis of coral dinoflagellate symbionts highlights evolutionary adaptations to a symbiotic lifestyle.</title>
        <authorList>
            <person name="Aranda M."/>
            <person name="Li Y."/>
            <person name="Liew Y.J."/>
            <person name="Baumgarten S."/>
            <person name="Simakov O."/>
            <person name="Wilson M."/>
            <person name="Piel J."/>
            <person name="Ashoor H."/>
            <person name="Bougouffa S."/>
            <person name="Bajic V.B."/>
            <person name="Ryu T."/>
            <person name="Ravasi T."/>
            <person name="Bayer T."/>
            <person name="Micklem G."/>
            <person name="Kim H."/>
            <person name="Bhak J."/>
            <person name="Lajeunesse T.C."/>
            <person name="Voolstra C.R."/>
        </authorList>
    </citation>
    <scope>NUCLEOTIDE SEQUENCE [LARGE SCALE GENOMIC DNA]</scope>
    <source>
        <strain evidence="3 4">CCMP2467</strain>
    </source>
</reference>
<feature type="region of interest" description="Disordered" evidence="1">
    <location>
        <begin position="689"/>
        <end position="716"/>
    </location>
</feature>
<organism evidence="3 4">
    <name type="scientific">Symbiodinium microadriaticum</name>
    <name type="common">Dinoflagellate</name>
    <name type="synonym">Zooxanthella microadriatica</name>
    <dbReference type="NCBI Taxonomy" id="2951"/>
    <lineage>
        <taxon>Eukaryota</taxon>
        <taxon>Sar</taxon>
        <taxon>Alveolata</taxon>
        <taxon>Dinophyceae</taxon>
        <taxon>Suessiales</taxon>
        <taxon>Symbiodiniaceae</taxon>
        <taxon>Symbiodinium</taxon>
    </lineage>
</organism>
<dbReference type="SMART" id="SM00490">
    <property type="entry name" value="HELICc"/>
    <property type="match status" value="1"/>
</dbReference>
<dbReference type="InterPro" id="IPR027417">
    <property type="entry name" value="P-loop_NTPase"/>
</dbReference>
<dbReference type="AlphaFoldDB" id="A0A1Q9CIR7"/>
<accession>A0A1Q9CIR7</accession>
<comment type="caution">
    <text evidence="3">The sequence shown here is derived from an EMBL/GenBank/DDBJ whole genome shotgun (WGS) entry which is preliminary data.</text>
</comment>